<evidence type="ECO:0000259" key="1">
    <source>
        <dbReference type="Pfam" id="PF03446"/>
    </source>
</evidence>
<comment type="caution">
    <text evidence="3">The sequence shown here is derived from an EMBL/GenBank/DDBJ whole genome shotgun (WGS) entry which is preliminary data.</text>
</comment>
<dbReference type="AlphaFoldDB" id="A0A4R8M6R7"/>
<dbReference type="InterPro" id="IPR006115">
    <property type="entry name" value="6PGDH_NADP-bd"/>
</dbReference>
<name>A0A4R8M6R7_9BACT</name>
<evidence type="ECO:0000313" key="3">
    <source>
        <dbReference type="EMBL" id="TDY58027.1"/>
    </source>
</evidence>
<dbReference type="InterPro" id="IPR036291">
    <property type="entry name" value="NAD(P)-bd_dom_sf"/>
</dbReference>
<feature type="domain" description="6-phosphogluconate dehydrogenase NADP-binding" evidence="1">
    <location>
        <begin position="5"/>
        <end position="124"/>
    </location>
</feature>
<dbReference type="InterPro" id="IPR015814">
    <property type="entry name" value="Pgluconate_DH_NAD-bd_C"/>
</dbReference>
<accession>A0A4R8M6R7</accession>
<dbReference type="OrthoDB" id="4333at2"/>
<evidence type="ECO:0000259" key="2">
    <source>
        <dbReference type="Pfam" id="PF09130"/>
    </source>
</evidence>
<dbReference type="GO" id="GO:0050661">
    <property type="term" value="F:NADP binding"/>
    <property type="evidence" value="ECO:0007669"/>
    <property type="project" value="InterPro"/>
</dbReference>
<organism evidence="3 4">
    <name type="scientific">Aminivibrio pyruvatiphilus</name>
    <dbReference type="NCBI Taxonomy" id="1005740"/>
    <lineage>
        <taxon>Bacteria</taxon>
        <taxon>Thermotogati</taxon>
        <taxon>Synergistota</taxon>
        <taxon>Synergistia</taxon>
        <taxon>Synergistales</taxon>
        <taxon>Aminobacteriaceae</taxon>
        <taxon>Aminivibrio</taxon>
    </lineage>
</organism>
<sequence>MTVTLGFLGFGEVGFFMSKGLKTAGFGRIVAFDRAFADGGPFARTIGSRAEEAGVELVPSLQDMLGQADVVVSALPAKYSLAAAREAAGCSTAARLFVDVSTAKPSEKREMEQLFAGKGILFADGAMLGPLPTYGHTVPILASGSGASGWAEMMTPFGMKIELAEGPAGAASSIKLVRSVFMKGLEALLVETFLFAKKSGAEEIVLESLAETLNVPFQNTARRMIAADLVHAERRAFEVGESVELMKDLGIEPIMAEAVIRRLKKSAALGTREELGGVPPKTLPEVYEIWRTKGHC</sequence>
<reference evidence="3 4" key="1">
    <citation type="submission" date="2019-03" db="EMBL/GenBank/DDBJ databases">
        <title>Genomic Encyclopedia of Type Strains, Phase IV (KMG-IV): sequencing the most valuable type-strain genomes for metagenomic binning, comparative biology and taxonomic classification.</title>
        <authorList>
            <person name="Goeker M."/>
        </authorList>
    </citation>
    <scope>NUCLEOTIDE SEQUENCE [LARGE SCALE GENOMIC DNA]</scope>
    <source>
        <strain evidence="3 4">DSM 25964</strain>
    </source>
</reference>
<proteinExistence type="predicted"/>
<evidence type="ECO:0000313" key="4">
    <source>
        <dbReference type="Proteomes" id="UP000295066"/>
    </source>
</evidence>
<keyword evidence="4" id="KW-1185">Reference proteome</keyword>
<dbReference type="InterPro" id="IPR008927">
    <property type="entry name" value="6-PGluconate_DH-like_C_sf"/>
</dbReference>
<dbReference type="Proteomes" id="UP000295066">
    <property type="component" value="Unassembled WGS sequence"/>
</dbReference>
<dbReference type="Pfam" id="PF09130">
    <property type="entry name" value="DUF1932"/>
    <property type="match status" value="1"/>
</dbReference>
<gene>
    <name evidence="3" type="ORF">C8D99_11545</name>
</gene>
<dbReference type="RefSeq" id="WP_133958179.1">
    <property type="nucleotide sequence ID" value="NZ_SORI01000015.1"/>
</dbReference>
<feature type="domain" description="Phosphogluconate dehydrogenase NAD-binding putative C-terminal" evidence="2">
    <location>
        <begin position="196"/>
        <end position="264"/>
    </location>
</feature>
<protein>
    <submittedName>
        <fullName evidence="3">3-hydroxyisobutyrate dehydrogenase-like beta-hydroxyacid dehydrogenase</fullName>
    </submittedName>
</protein>
<dbReference type="Gene3D" id="1.10.1040.10">
    <property type="entry name" value="N-(1-d-carboxylethyl)-l-norvaline Dehydrogenase, domain 2"/>
    <property type="match status" value="1"/>
</dbReference>
<dbReference type="Gene3D" id="3.40.50.720">
    <property type="entry name" value="NAD(P)-binding Rossmann-like Domain"/>
    <property type="match status" value="1"/>
</dbReference>
<dbReference type="Pfam" id="PF03446">
    <property type="entry name" value="NAD_binding_2"/>
    <property type="match status" value="1"/>
</dbReference>
<dbReference type="SUPFAM" id="SSF48179">
    <property type="entry name" value="6-phosphogluconate dehydrogenase C-terminal domain-like"/>
    <property type="match status" value="1"/>
</dbReference>
<dbReference type="SUPFAM" id="SSF51735">
    <property type="entry name" value="NAD(P)-binding Rossmann-fold domains"/>
    <property type="match status" value="1"/>
</dbReference>
<dbReference type="InterPro" id="IPR013328">
    <property type="entry name" value="6PGD_dom2"/>
</dbReference>
<dbReference type="EMBL" id="SORI01000015">
    <property type="protein sequence ID" value="TDY58027.1"/>
    <property type="molecule type" value="Genomic_DNA"/>
</dbReference>